<dbReference type="InterPro" id="IPR038573">
    <property type="entry name" value="BrnT_sf"/>
</dbReference>
<organism evidence="2 4">
    <name type="scientific">Treponema socranskii subsp. socranskii VPI DR56BR1116 = ATCC 35536</name>
    <dbReference type="NCBI Taxonomy" id="1125725"/>
    <lineage>
        <taxon>Bacteria</taxon>
        <taxon>Pseudomonadati</taxon>
        <taxon>Spirochaetota</taxon>
        <taxon>Spirochaetia</taxon>
        <taxon>Spirochaetales</taxon>
        <taxon>Treponemataceae</taxon>
        <taxon>Treponema</taxon>
    </lineage>
</organism>
<sequence>MTVTKGRFEWDSEKDRINKEKHGLTFEEASEIFKDPNSIEFYDNKNSMIGEDRYIVLGDIGSAIICVVVYVDRREKIRIVSARPAVSKEEIKYYGNIQKTLGRN</sequence>
<dbReference type="EMBL" id="AUZJ01000043">
    <property type="protein sequence ID" value="ERF60283.1"/>
    <property type="molecule type" value="Genomic_DNA"/>
</dbReference>
<keyword evidence="5" id="KW-1185">Reference proteome</keyword>
<dbReference type="Proteomes" id="UP000016412">
    <property type="component" value="Unassembled WGS sequence"/>
</dbReference>
<accession>U2KZU4</accession>
<dbReference type="InterPro" id="IPR007460">
    <property type="entry name" value="BrnT_toxin"/>
</dbReference>
<evidence type="ECO:0000313" key="3">
    <source>
        <dbReference type="EMBL" id="ERJ97615.1"/>
    </source>
</evidence>
<evidence type="ECO:0000313" key="4">
    <source>
        <dbReference type="Proteomes" id="UP000016412"/>
    </source>
</evidence>
<dbReference type="STRING" id="1125725.HMPREF1325_2669"/>
<dbReference type="Pfam" id="PF04365">
    <property type="entry name" value="BrnT_toxin"/>
    <property type="match status" value="1"/>
</dbReference>
<dbReference type="Gene3D" id="3.10.450.530">
    <property type="entry name" value="Ribonuclease toxin, BrnT, of type II toxin-antitoxin system"/>
    <property type="match status" value="1"/>
</dbReference>
<dbReference type="PATRIC" id="fig|1125725.3.peg.1843"/>
<evidence type="ECO:0000256" key="1">
    <source>
        <dbReference type="SAM" id="Phobius"/>
    </source>
</evidence>
<evidence type="ECO:0000313" key="5">
    <source>
        <dbReference type="Proteomes" id="UP000016646"/>
    </source>
</evidence>
<evidence type="ECO:0000313" key="2">
    <source>
        <dbReference type="EMBL" id="ERF60283.1"/>
    </source>
</evidence>
<dbReference type="RefSeq" id="WP_021330682.1">
    <property type="nucleotide sequence ID" value="NZ_AUZJ01000043.1"/>
</dbReference>
<keyword evidence="1" id="KW-0472">Membrane</keyword>
<reference evidence="4 5" key="1">
    <citation type="submission" date="2013-08" db="EMBL/GenBank/DDBJ databases">
        <authorList>
            <person name="Durkin A.S."/>
            <person name="Haft D.R."/>
            <person name="McCorrison J."/>
            <person name="Torralba M."/>
            <person name="Gillis M."/>
            <person name="Haft D.H."/>
            <person name="Methe B."/>
            <person name="Sutton G."/>
            <person name="Nelson K.E."/>
        </authorList>
    </citation>
    <scope>NUCLEOTIDE SEQUENCE [LARGE SCALE GENOMIC DNA]</scope>
    <source>
        <strain evidence="3 5">ATCC 35536</strain>
        <strain evidence="2 4">VPI DR56BR1116</strain>
    </source>
</reference>
<keyword evidence="1" id="KW-1133">Transmembrane helix</keyword>
<keyword evidence="1" id="KW-0812">Transmembrane</keyword>
<dbReference type="AlphaFoldDB" id="U2KZU4"/>
<feature type="transmembrane region" description="Helical" evidence="1">
    <location>
        <begin position="54"/>
        <end position="71"/>
    </location>
</feature>
<comment type="caution">
    <text evidence="2">The sequence shown here is derived from an EMBL/GenBank/DDBJ whole genome shotgun (WGS) entry which is preliminary data.</text>
</comment>
<protein>
    <submittedName>
        <fullName evidence="2">PF04365 family protein</fullName>
    </submittedName>
</protein>
<dbReference type="OrthoDB" id="9802417at2"/>
<dbReference type="eggNOG" id="COG2929">
    <property type="taxonomic scope" value="Bacteria"/>
</dbReference>
<dbReference type="Proteomes" id="UP000016646">
    <property type="component" value="Unassembled WGS sequence"/>
</dbReference>
<name>U2KZU4_TRESO</name>
<gene>
    <name evidence="3" type="ORF">HMPREF0860_0455</name>
    <name evidence="2" type="ORF">HMPREF1325_2669</name>
</gene>
<dbReference type="EMBL" id="AVQI01000084">
    <property type="protein sequence ID" value="ERJ97615.1"/>
    <property type="molecule type" value="Genomic_DNA"/>
</dbReference>
<proteinExistence type="predicted"/>